<dbReference type="STRING" id="543379.A0A232FB47"/>
<dbReference type="EMBL" id="NNAY01000553">
    <property type="protein sequence ID" value="OXU27710.1"/>
    <property type="molecule type" value="Genomic_DNA"/>
</dbReference>
<feature type="domain" description="Reverse transcriptase" evidence="1">
    <location>
        <begin position="1"/>
        <end position="148"/>
    </location>
</feature>
<dbReference type="Pfam" id="PF00078">
    <property type="entry name" value="RVT_1"/>
    <property type="match status" value="1"/>
</dbReference>
<sequence length="178" mass="20283">MHSIRPDAVKYTRHSRNKMCPYIRRIKSDYLKDRILLYDTEDITKTYKTTGSVPQGSVLGPPTWNIMYDGVLKLQLPKGETVVGFADDIAVAVVAKHKKELTDIAEESTRIIHEWLTETRKKMEEIILTVDGHEIVSQPTIKYFGITIDARLSFKQHLEIVSDKAAKVGVVLSRLMPM</sequence>
<protein>
    <recommendedName>
        <fullName evidence="1">Reverse transcriptase domain-containing protein</fullName>
    </recommendedName>
</protein>
<comment type="caution">
    <text evidence="2">The sequence shown here is derived from an EMBL/GenBank/DDBJ whole genome shotgun (WGS) entry which is preliminary data.</text>
</comment>
<reference evidence="2 3" key="1">
    <citation type="journal article" date="2017" name="Curr. Biol.">
        <title>The Evolution of Venom by Co-option of Single-Copy Genes.</title>
        <authorList>
            <person name="Martinson E.O."/>
            <person name="Mrinalini"/>
            <person name="Kelkar Y.D."/>
            <person name="Chang C.H."/>
            <person name="Werren J.H."/>
        </authorList>
    </citation>
    <scope>NUCLEOTIDE SEQUENCE [LARGE SCALE GENOMIC DNA]</scope>
    <source>
        <strain evidence="2 3">Alberta</strain>
        <tissue evidence="2">Whole body</tissue>
    </source>
</reference>
<dbReference type="Proteomes" id="UP000215335">
    <property type="component" value="Unassembled WGS sequence"/>
</dbReference>
<accession>A0A232FB47</accession>
<evidence type="ECO:0000313" key="3">
    <source>
        <dbReference type="Proteomes" id="UP000215335"/>
    </source>
</evidence>
<evidence type="ECO:0000259" key="1">
    <source>
        <dbReference type="PROSITE" id="PS50878"/>
    </source>
</evidence>
<dbReference type="AlphaFoldDB" id="A0A232FB47"/>
<dbReference type="InterPro" id="IPR000477">
    <property type="entry name" value="RT_dom"/>
</dbReference>
<name>A0A232FB47_9HYME</name>
<gene>
    <name evidence="2" type="ORF">TSAR_015471</name>
</gene>
<dbReference type="PROSITE" id="PS50878">
    <property type="entry name" value="RT_POL"/>
    <property type="match status" value="1"/>
</dbReference>
<organism evidence="2 3">
    <name type="scientific">Trichomalopsis sarcophagae</name>
    <dbReference type="NCBI Taxonomy" id="543379"/>
    <lineage>
        <taxon>Eukaryota</taxon>
        <taxon>Metazoa</taxon>
        <taxon>Ecdysozoa</taxon>
        <taxon>Arthropoda</taxon>
        <taxon>Hexapoda</taxon>
        <taxon>Insecta</taxon>
        <taxon>Pterygota</taxon>
        <taxon>Neoptera</taxon>
        <taxon>Endopterygota</taxon>
        <taxon>Hymenoptera</taxon>
        <taxon>Apocrita</taxon>
        <taxon>Proctotrupomorpha</taxon>
        <taxon>Chalcidoidea</taxon>
        <taxon>Pteromalidae</taxon>
        <taxon>Pteromalinae</taxon>
        <taxon>Trichomalopsis</taxon>
    </lineage>
</organism>
<dbReference type="OrthoDB" id="7700848at2759"/>
<proteinExistence type="predicted"/>
<keyword evidence="3" id="KW-1185">Reference proteome</keyword>
<evidence type="ECO:0000313" key="2">
    <source>
        <dbReference type="EMBL" id="OXU27710.1"/>
    </source>
</evidence>